<evidence type="ECO:0000313" key="2">
    <source>
        <dbReference type="EMBL" id="NJP37829.1"/>
    </source>
</evidence>
<feature type="transmembrane region" description="Helical" evidence="1">
    <location>
        <begin position="7"/>
        <end position="27"/>
    </location>
</feature>
<organism evidence="2 3">
    <name type="scientific">Alkalicoccus luteus</name>
    <dbReference type="NCBI Taxonomy" id="1237094"/>
    <lineage>
        <taxon>Bacteria</taxon>
        <taxon>Bacillati</taxon>
        <taxon>Bacillota</taxon>
        <taxon>Bacilli</taxon>
        <taxon>Bacillales</taxon>
        <taxon>Bacillaceae</taxon>
        <taxon>Alkalicoccus</taxon>
    </lineage>
</organism>
<evidence type="ECO:0008006" key="4">
    <source>
        <dbReference type="Google" id="ProtNLM"/>
    </source>
</evidence>
<keyword evidence="1" id="KW-0472">Membrane</keyword>
<reference evidence="2 3" key="1">
    <citation type="submission" date="2020-03" db="EMBL/GenBank/DDBJ databases">
        <title>Assessment of the enzymatic potential of alkaline-tolerant lipase obtained from Bacillus luteus H11 (technogenic soil) for the bioremediation of saline soils contaminated with petroleum substances.</title>
        <authorList>
            <person name="Kalwasinska A."/>
        </authorList>
    </citation>
    <scope>NUCLEOTIDE SEQUENCE [LARGE SCALE GENOMIC DNA]</scope>
    <source>
        <strain evidence="2 3">H11</strain>
    </source>
</reference>
<accession>A0A969PRR0</accession>
<protein>
    <recommendedName>
        <fullName evidence="4">Cyd operon protein YbgE</fullName>
    </recommendedName>
</protein>
<keyword evidence="1" id="KW-0812">Transmembrane</keyword>
<dbReference type="Proteomes" id="UP000752012">
    <property type="component" value="Unassembled WGS sequence"/>
</dbReference>
<dbReference type="AlphaFoldDB" id="A0A969PRR0"/>
<sequence length="90" mass="10611">MIRIVRYISNIVTGVIVFLFAFLMSGALVEESRLIPSRWYYFLLAAVWITGLFWQIKPRMRAWGIIITMLPTAYILIAFYLAWMFQNTLV</sequence>
<name>A0A969PRR0_9BACI</name>
<dbReference type="EMBL" id="JAATHJ010000012">
    <property type="protein sequence ID" value="NJP37829.1"/>
    <property type="molecule type" value="Genomic_DNA"/>
</dbReference>
<evidence type="ECO:0000256" key="1">
    <source>
        <dbReference type="SAM" id="Phobius"/>
    </source>
</evidence>
<feature type="transmembrane region" description="Helical" evidence="1">
    <location>
        <begin position="39"/>
        <end position="56"/>
    </location>
</feature>
<feature type="transmembrane region" description="Helical" evidence="1">
    <location>
        <begin position="63"/>
        <end position="85"/>
    </location>
</feature>
<keyword evidence="1" id="KW-1133">Transmembrane helix</keyword>
<dbReference type="RefSeq" id="WP_168006716.1">
    <property type="nucleotide sequence ID" value="NZ_JAATHJ010000012.1"/>
</dbReference>
<comment type="caution">
    <text evidence="2">The sequence shown here is derived from an EMBL/GenBank/DDBJ whole genome shotgun (WGS) entry which is preliminary data.</text>
</comment>
<gene>
    <name evidence="2" type="ORF">HCN83_09550</name>
</gene>
<evidence type="ECO:0000313" key="3">
    <source>
        <dbReference type="Proteomes" id="UP000752012"/>
    </source>
</evidence>
<proteinExistence type="predicted"/>
<keyword evidence="3" id="KW-1185">Reference proteome</keyword>